<evidence type="ECO:0000256" key="11">
    <source>
        <dbReference type="ARBA" id="ARBA00022499"/>
    </source>
</evidence>
<keyword evidence="27" id="KW-0539">Nucleus</keyword>
<dbReference type="Pfam" id="PF18373">
    <property type="entry name" value="Spectrin_2"/>
    <property type="match status" value="1"/>
</dbReference>
<evidence type="ECO:0000256" key="10">
    <source>
        <dbReference type="ARBA" id="ARBA00022490"/>
    </source>
</evidence>
<evidence type="ECO:0000256" key="3">
    <source>
        <dbReference type="ARBA" id="ARBA00004259"/>
    </source>
</evidence>
<feature type="compositionally biased region" description="Polar residues" evidence="40">
    <location>
        <begin position="6052"/>
        <end position="6061"/>
    </location>
</feature>
<evidence type="ECO:0000256" key="40">
    <source>
        <dbReference type="SAM" id="MobiDB-lite"/>
    </source>
</evidence>
<feature type="domain" description="EF-hand" evidence="43">
    <location>
        <begin position="5797"/>
        <end position="5832"/>
    </location>
</feature>
<dbReference type="PROSITE" id="PS00019">
    <property type="entry name" value="ACTININ_1"/>
    <property type="match status" value="1"/>
</dbReference>
<dbReference type="GO" id="GO:0005882">
    <property type="term" value="C:intermediate filament"/>
    <property type="evidence" value="ECO:0007669"/>
    <property type="project" value="UniProtKB-KW"/>
</dbReference>
<dbReference type="GO" id="GO:0042803">
    <property type="term" value="F:protein homodimerization activity"/>
    <property type="evidence" value="ECO:0007669"/>
    <property type="project" value="UniProtKB-ARBA"/>
</dbReference>
<dbReference type="InterPro" id="IPR041573">
    <property type="entry name" value="Desmoplakin_Spectrin-like"/>
</dbReference>
<dbReference type="PROSITE" id="PS00020">
    <property type="entry name" value="ACTININ_2"/>
    <property type="match status" value="1"/>
</dbReference>
<evidence type="ECO:0000256" key="34">
    <source>
        <dbReference type="ARBA" id="ARBA00072808"/>
    </source>
</evidence>
<dbReference type="FunFam" id="1.20.58.60:FF:000031">
    <property type="entry name" value="Microtubule-actin cross-linking factor 1"/>
    <property type="match status" value="1"/>
</dbReference>
<feature type="coiled-coil region" evidence="39">
    <location>
        <begin position="2560"/>
        <end position="2601"/>
    </location>
</feature>
<feature type="compositionally biased region" description="Polar residues" evidence="40">
    <location>
        <begin position="6188"/>
        <end position="6203"/>
    </location>
</feature>
<evidence type="ECO:0000256" key="9">
    <source>
        <dbReference type="ARBA" id="ARBA00022475"/>
    </source>
</evidence>
<sequence length="6203" mass="705467">MIAAAFLVLLRPLSIQCVLLLLLLLVGTVATILFLSCWHRKLRNEKIPIKSVLTRRSRSRGDPRHARRSARARVSEEKALIESEPDSSAAVRKRRVKKRVQPEFYHSVQLTPTRKPSSGSGNASLRCSMSSSADFSDDEEYSVKSGSVSPAPGDTLPWNLPRHERSKRKIQGGSVLDPAERAVLRIADERDRVQKKTFTKWINQHLLKVRKHVNDLYEDLRDGHNLISLLEVLSGETLPRERDFLKTLRLVSAADACTVEQHGRDQDDDDDEDKGPREKGRMRFHRLQNVQIALDYLKRRQVKLVNIRNDDITDGNPKLTLGLIWTIILHFQISDVHVTGESEDMTAKERLLLWSQQMTEGYVGVRCDNFTTSWRDGRLFNAIIHKYRPDLVDMSKVSTQSSRSNLEQAFGVAEQLGVARLLDPEDVDVSSPDEKSVITYVSTLYDVFPKVPEGMEGISANDVDVKWVEYQNMVKYLSQWIKHNVTVMTDRNFPSNPVELKALYTQYLQFKENEIPPKENEKAKIKHLYKMLEAWIEFGRIQLPQGYHPNDVEKEWGKLIVAMLEREKSLRPEVDRLEMLQQIANRVQRDCVAGEDKLALARTALQSDAKRLESGIQFQNEAEIAGYLLECENLLRQQVVDIQLLLDGKFYLADQLVQRVSKLRDDLLALRTECSTVYSKGHMLTSEQTKMMISGITQSLNSNFSQNFSGGLSPALTQGGLVTSGGSPAMSPATTPSMQPAAVQTYLSGRGGGGGGGGMEPGGLQQLKHMQIRKPMLKSSFVDPNLTEDEVHMKFVQDLLNWVEEMQVQLDQAEWGSDLQSVESNLGNHKDFHKAIEEFQMSIKEAKMSEIQMTQPLKQSYSEKLNKLESQYRRLLRQKHLDSLYDFVSRATQELIWLNEKEEEEVAFDWSERNSNISRKRDYHADLMRELDDKEEVIKSVQEKAESLLLENHPARLTIEAYRAAMQTQWSWILQLCHCVEQHLKENAVYFDFFSEAKESLDYLKSLQDAIHRKYSCDRSSSLHRSHPHNQVMQLFGDEKEQLLKYSSTVGGLVGRAKSVVQLKARNPENPIRTSIPIKAICDYRQIEITISKEDECVLVSNSHRAKWKVISPSGNEAMVPSVCFSVPPPNKEATEMASRIEQLYQNVLALWHHSHINMKSVVSWHYLMTDIRAIRKSTVASIKTLLPGDHEQVLSSLQSHFEDFLRDSDESEVFTVADCAQLEKEVLACKEYYEELLKSAEREEQEESMYNLFISEVRNFRMRVEGHEEQLIRKIRTPLDRDDLQECVLRITEQEKKKVELDRLKDDLESLREKCEVFLRQAAASPSVPSLSSELNILTQSTNQVYSMCCIYLEKLKTVSLVVKHSQSAEALVKLYEAKLCEEDTINANIKSIDGVMSTLKQWRSEIDERREVFHDLEDELQKARVVSERMFKTHNERDFDLDWHKEKADQLKERWQNIHSQIENRLRDLEGISKSLKYYIDTYNSLDEWITEMEAKQLKAQENQPEDSKALAEFLNQQKVLVTEIEQKQSKIEECQKYSEQYAVGVKDYELQLMTYRAMVDSQHKSPMKRRKMQSSSDVIQQEFMDLRTRYTALVTLMTQYVKFAGEKLKRVEEDELDESVRQRGILDLELLKAKSKISELETEKIRVKSSIFQLDNIHKDSANEISRFKHMLKETEQKLDITEREARSLKEQIVSYISEMKSLQEKNLKQLQQCEQALKVIQGILDVESGAVMSVCYSVNNGFIDQNTGLGLLEAQLITTGLIWPEQHLHMDLEEAFKHKLVDDTVRKQLQELNETKKCLQDLQFALEPLPVMAALEKGAISEQTAMKIIEIQLATGGLRLSYTGDILHLEGAFQLGLIPQSLFIQILERKDTWKNLIDPNTAEKVSLSQLVQRSMMHEPTGLRLLPVKRGKDGTISLTSGREINIMKAMHEGVIDRETMFRLLSTQLFAGGIADAKTGRKLTVAEALSEGLIDQDTASEILSHQAQNGGIVNPCNGARLTVDEAVQCDLISSSSALLVLERQKAFMGLLWPNAGEILSFSTSLQQNIITDKLASELLQNRHKITALYIPETSEVVDIDSVGVDNLIETFTKELLKTIEIPDVFPDIDELNNRFSSWLVMKELQIDGSCSIGEEISDENSSDAPSPSEAKQLFISYLIMNSYMDPKSGQRLLIFDWQLNKMAKLLFETSEHVDEISGLYMNVSEESLLNPFSIPDDDNACLNSDDGAMGELQICEPLESKTEQEHEVVNSNDIEKDLSGTRQLLEDSAFDIQNFISEHAQFLSPTHSRYLLRALSTTQRSYKELMDRVFTQRQTLEVQLEIHEEETQQKAAVEKQREFSEKLQELFDDLTQTENRLIGHQQQAASAKTVGDLQQYQQEHQALQKDLQANASALNEVISSTKKFLEENRSKLAPEQISALENKLEELKSKANMLNQRAEESRKDLEKLCFLLCATIQVTAVEQLEESKTKIEGLLDWISNVGKEKEMGGIQKEIIGEEDDPNGNALDTTDNTSLPLNPPSPQVHHQEILSQQQDLIIATQSAQALLDKQAQVLSPAEKDKLQRDIKELEGRYKASLTQAEQQMKQVQTVQEELQKFKGDCEEFETWLQQAHGEMEELGAPAAGLDTLSNNLQRQKSFSEDVISHKGDLRFITISGQKVLDAAKACDCSESGGAGGLPVVDMSGTCAAVKERLDSAASHYKCNQLGNNLKEVVDKYKKYEDASGALVKWLNVSEEESRRQQSEPIAGDPQTLQRQLEETKNLQGQTTSCQAAVDSLRKTADALISAEGDLLSHPEEIQETVDDIIERYDNLSKSVSDRNEKLQVTLTRSLSVQDGLDEMMSWMEKVEESVKETPKVPLDSSSIADALSKEAALEQDMFSRQSSILAMKAKVKTFVESAEPAAAALLQAKMEGLSQRFTDASEQHKQKVAQIEDLRDKVEQFEKTSEKVQQFVLKSSQALSESDGPGKNVAELSQLVQVYYSLTKHHCTVPKPSELHILIGVLWLWFMSISFEVKSLLNEVSSCQKQLQEFKAAAGVLMKWLEDTKEQVPVLQPNCSEQGLGTDLQKVNVSDGFNFSPLIHILYLPLELMLVQQNMSYINNNYEHLGELLKARSSELGALLKRVLGVHEQAESLRQWMEDTKKTATSLSNRPSGKDTVKSQIEQQKVFEDNMKQKQVQLQQLRENLLRLIEEHPDSTEAEKWKHMLAQIDAEWEEVRGTMEVRKQHLEESSRMLELFQTTQPQLSQWLQEKELMMGVLGPLSVDPNMLNTQKQQVQILLKEFDSRKPQYEKLTEAATAIASASEQQDPAVEQVKEQLASVSQKWQALTGQLSQRHALIEQVVGKTTQFQELLRSLSKSATCLETELNNQQALSTQPDEVKKQIEATNSILAQLREEKKRLKEAETVCSELSAMVTEEYLRADLTKQLESTTKPFRQLEDNAGIVQLNSAFASSQQFHQTSKDFQAWLNQTLQEQCKPQPISANAEKLKQSLKENSAAQKAISEHGEPYNTIIKEGEALLQSTEGAEKVALQGQLSALKSSWHDVKKGNAEQAEKIQGALERALKYKEHYENLSSWVQEVEDREKNVKLSANSVEIEGSLSQLKAIQKDVEKHRGQVVMMNAAVDSLLEVVTSDGDSVREEKVAIGKRVDKLTEDLTLKRESLENISQKLKEFNDLQKEAKGQLEAARKQLDSHSALGVQAYSNKNLTNMKAQQNSLEGVHNQVEHLKNVAKSLVVDASDVEGVTDLLLQADSLEKDHMSITKKVEDACSTLENKLQGIGQFQNSIREMFANFTDLDDEFDGMAPVDRDLDTLRDQQSTIKDFVARLQDLMTNTANGRDSCKKMLESEASPDLLGLKRDLETLGKQCGKLMDRATGRREQVEETLSHLEEFYSKAQEFSHNLSIAEKQEESQGPVGLETEVINQQLESFKVFHKDVIESLQSQLQELNTLGQALIQNAAKGTNTKKLDHDLEEVNTRWNTLNKKVAERSAQLHEALLHCGRFQDALESLLSWLTDTEELVANQKAPSAEFKVVKAQIQEQKLLQRLLDDRRATVELIKTEGRKVTNLADTVDKEKIAKEIECLGQRWDALLKKAESRQKQLENILVVAQQFHETLEPLTEWLTATEKRLANSEPIGTQTSKIEEQISQHKALEEEVLGHGKILYQAMSLGQSLRTLSCVDDKELLQAKLDTMHSSYIELQEHCRQKAELLRQACANAQLFGEDEVALMTWLDEVHGILSEVSIQDYTTAMLAKQHAEQLALHEDIELRKQNIEQAILNGLELLKQTTGDEVVVIQGKLDGIKTRYSEINTMSNNVSKTLDKALSLATKLQNTHEELNSWLEKVESELATFTAQEPVGEQLTHLQERQKTLMKEVKDQKPLVDSLNEVSSALLELVPWRAREGLDRMVTDDNERYKMASDAITQHVDQTGAAILKSQQFEQAATTELEWLTDAERKLSCLGDVRLEPEHTTAQLQAQKSFSMDIMRHKDAVDDIVKTSEVIMNSKDEAEKQALRVNKGKYIKNFILSCLNSERCLQLERAHSLACQFWETHDELWPWLQETRTAFTQLSQPAIEYEVLRQQQEELRQMRELIAEHKPHIDKMNKTGPQLVELSPTEGVPIREKYEAAEKLYSQLKVDVKHRAAALDEAISKSTQFHDKIDPMLESLERIAERLRQPPSISVEVEKIREQISENKAVNVDLEKLQPSYETLKQRGEEMIARSEGADKDLSAKAVQDKLDQMVFLWNDIQALLEEREAKLLDVMDLAEKFWCDHCALIVTIKDTHDLLKELEEPGVDPSVVKQQQESVEGFREEIDGLQEELNVVQNLGAELMTACGEPDKPVIKKSIDEVNSAWETLNKAWKERVETLEEAMQAAVQFQDSLQNMFDSVDIMEGKLDLMSPVGTDLETVKQQIEELKVFKADAYQLQIEMERLNHQTGLLLKKVVEEADRTSILEPMNELKILWDSLDKKIINRQHKLEGALLALGQFQHALDELLAWLTHTEELLNEQRKACGDPKAIEIELAKHHVLQNDVLAHKTTVEAVNKAGSDLIDSSAGEEARGLQNKLENLNQRWRTILEKTEQRRQLLDSALLQAQGFHGEIEDMQQWLKDTERQLLPSKALGGLPDTAREQLNTHLELCSTLEAKEEIYKQLLDRGQQILTLTPEGQDSTTELDLRNLQEKWECVQAKVTERKVKLEEALAMATDFHNSLQDFINWLTQAEQTLTMVSPASLILETVMFQIDEHKVFVTEVNSHRDQIIELDKTGTHLKYFSQKQDVVLIKNLLLSVQGRWEKVVQRSVERGRLLDDARKRAKQFHETWNKLMEWLEESERALDSELEIANDPDKIKTQLTQHKEFQKTLGSKHSVYDTTSRTGRALKDKTSLQDDNQKLDDMLSELRDKWDTVCGKSVERQNKLEEALLFSGQFTDALQALIDWLYKVEPQLAEDQPVHGDIDLVLNLIDSHKVFQKELGKRTGSVQALKRSARELIENSHDDSSWVKVQMQELSTRWETVCSLSVSKQTRLEQALCQAEEFHSTVHILLEWLAEAEQSLRFHGALPDDEEALRALIEQHKEFMKKLEEKRLALNKATSMGEAILSICHPDSITTIKHWNTIIKARFEEVTAWVRQHQQRLSSALAELLATQELLENLLNWLQWAETTLGEKDKEPLPQELEEVKSLIAEHQTFMEEMTRKQPDVDKITKTHKRKSTADPPVQSQIPVPEKGRTRFPTQSMYTAASQTQIETKNPRVNLLVSKWQQVWLLALDRRRKLNDALDRLEELKEFANFDFDVWRKRYMRWMNHKKSRVMDFFRRIDKDQDGKVTRQEFIDGILSSKFPTSRLEMSAVADIFDRDGDGYIDYYEFVAALHPNKDAYKPLTDADKIEDEVTRQVAKCKCPKRFQVEQIGANKYRFYLGNQFGDSQQLRLVRILRSTVMVRVGGGWMALDEFLVKNDPCRVHHHGSKMLRSESNSSITQSPIAKGRTNVELREKFILPEGTTQVMASFRYRGRRSRPSSRGASPNRSNSSHSCPTAQPNPPGSNTPKTPQHLTRNYDKPWLTNSKSATLKSSDSFDSQGSSNESTPIQGSKLRLPGYLSGKGFQSGEDGTLINAAVMKARGQAMGESDTPSISSRPGSKAGSRGSSRRGSDASDFDISDIQSVCSDVSETVTDSGRPTPRSASRQHGGKPSKIPTPQRRSTPTSKLAKTTKR</sequence>
<dbReference type="Pfam" id="PF00307">
    <property type="entry name" value="CH"/>
    <property type="match status" value="2"/>
</dbReference>
<dbReference type="GO" id="GO:0005938">
    <property type="term" value="C:cell cortex"/>
    <property type="evidence" value="ECO:0007669"/>
    <property type="project" value="UniProtKB-SubCell"/>
</dbReference>
<dbReference type="GO" id="GO:0031581">
    <property type="term" value="P:hemidesmosome assembly"/>
    <property type="evidence" value="ECO:0007669"/>
    <property type="project" value="TreeGrafter"/>
</dbReference>
<protein>
    <recommendedName>
        <fullName evidence="34">Dystonin</fullName>
    </recommendedName>
    <alternativeName>
        <fullName evidence="36">Bullous pemphigoid antigen 1</fullName>
    </alternativeName>
    <alternativeName>
        <fullName evidence="35">Dystonia musculorum protein</fullName>
    </alternativeName>
    <alternativeName>
        <fullName evidence="37">Hemidesmosomal plaque protein</fullName>
    </alternativeName>
</protein>
<feature type="region of interest" description="Disordered" evidence="40">
    <location>
        <begin position="54"/>
        <end position="173"/>
    </location>
</feature>
<keyword evidence="28" id="KW-0966">Cell projection</keyword>
<feature type="coiled-coil region" evidence="39">
    <location>
        <begin position="1292"/>
        <end position="1322"/>
    </location>
</feature>
<dbReference type="InterPro" id="IPR043197">
    <property type="entry name" value="Plakin"/>
</dbReference>
<dbReference type="FunFam" id="1.20.58.60:FF:000012">
    <property type="entry name" value="Microtubule-actin cross-linking factor 1"/>
    <property type="match status" value="1"/>
</dbReference>
<dbReference type="Pfam" id="PF17902">
    <property type="entry name" value="SH3_10"/>
    <property type="match status" value="1"/>
</dbReference>
<evidence type="ECO:0000256" key="5">
    <source>
        <dbReference type="ARBA" id="ARBA00004489"/>
    </source>
</evidence>
<evidence type="ECO:0000256" key="20">
    <source>
        <dbReference type="ARBA" id="ARBA00022843"/>
    </source>
</evidence>
<feature type="coiled-coil region" evidence="39">
    <location>
        <begin position="924"/>
        <end position="951"/>
    </location>
</feature>
<dbReference type="SMART" id="SM00150">
    <property type="entry name" value="SPEC"/>
    <property type="match status" value="30"/>
</dbReference>
<evidence type="ECO:0000256" key="37">
    <source>
        <dbReference type="ARBA" id="ARBA00077918"/>
    </source>
</evidence>
<feature type="region of interest" description="Disordered" evidence="40">
    <location>
        <begin position="5997"/>
        <end position="6084"/>
    </location>
</feature>
<evidence type="ECO:0000256" key="22">
    <source>
        <dbReference type="ARBA" id="ARBA00023136"/>
    </source>
</evidence>
<dbReference type="FunFam" id="1.10.418.10:FF:000002">
    <property type="entry name" value="Microtubule-actin cross-linking factor 1"/>
    <property type="match status" value="1"/>
</dbReference>
<evidence type="ECO:0000256" key="31">
    <source>
        <dbReference type="ARBA" id="ARBA00055817"/>
    </source>
</evidence>
<evidence type="ECO:0000256" key="38">
    <source>
        <dbReference type="PROSITE-ProRule" id="PRU00192"/>
    </source>
</evidence>
<dbReference type="CDD" id="cd00176">
    <property type="entry name" value="SPEC"/>
    <property type="match status" value="15"/>
</dbReference>
<keyword evidence="23" id="KW-0564">Palmitate</keyword>
<dbReference type="SMART" id="SM00054">
    <property type="entry name" value="EFh"/>
    <property type="match status" value="2"/>
</dbReference>
<dbReference type="FunFam" id="1.10.238.10:FF:000013">
    <property type="entry name" value="Microtubule-actin cross-linking factor 1"/>
    <property type="match status" value="1"/>
</dbReference>
<feature type="compositionally biased region" description="Polar residues" evidence="40">
    <location>
        <begin position="6035"/>
        <end position="6044"/>
    </location>
</feature>
<evidence type="ECO:0000259" key="43">
    <source>
        <dbReference type="PROSITE" id="PS50222"/>
    </source>
</evidence>
<dbReference type="Gene3D" id="2.30.30.40">
    <property type="entry name" value="SH3 Domains"/>
    <property type="match status" value="1"/>
</dbReference>
<evidence type="ECO:0000256" key="26">
    <source>
        <dbReference type="ARBA" id="ARBA00023212"/>
    </source>
</evidence>
<keyword evidence="15" id="KW-0479">Metal-binding</keyword>
<feature type="region of interest" description="Disordered" evidence="40">
    <location>
        <begin position="5699"/>
        <end position="5722"/>
    </location>
</feature>
<dbReference type="GO" id="GO:0007155">
    <property type="term" value="P:cell adhesion"/>
    <property type="evidence" value="ECO:0007669"/>
    <property type="project" value="UniProtKB-KW"/>
</dbReference>
<dbReference type="InterPro" id="IPR001101">
    <property type="entry name" value="Plectin_repeat"/>
</dbReference>
<keyword evidence="13" id="KW-0812">Transmembrane</keyword>
<feature type="coiled-coil region" evidence="39">
    <location>
        <begin position="2904"/>
        <end position="2952"/>
    </location>
</feature>
<dbReference type="FunFam" id="1.20.58.60:FF:000008">
    <property type="entry name" value="microtubule-actin cross-linking factor 1"/>
    <property type="match status" value="2"/>
</dbReference>
<evidence type="ECO:0000313" key="45">
    <source>
        <dbReference type="Ensembl" id="ENSCCRP00010021556.1"/>
    </source>
</evidence>
<feature type="coiled-coil region" evidence="39">
    <location>
        <begin position="4797"/>
        <end position="4824"/>
    </location>
</feature>
<evidence type="ECO:0000256" key="21">
    <source>
        <dbReference type="ARBA" id="ARBA00022889"/>
    </source>
</evidence>
<dbReference type="InterPro" id="IPR001589">
    <property type="entry name" value="Actinin_actin-bd_CS"/>
</dbReference>
<dbReference type="Gene3D" id="3.30.920.20">
    <property type="entry name" value="Gas2-like domain"/>
    <property type="match status" value="1"/>
</dbReference>
<dbReference type="SMART" id="SM00243">
    <property type="entry name" value="GAS2"/>
    <property type="match status" value="1"/>
</dbReference>
<reference evidence="45" key="2">
    <citation type="submission" date="2025-09" db="UniProtKB">
        <authorList>
            <consortium name="Ensembl"/>
        </authorList>
    </citation>
    <scope>IDENTIFICATION</scope>
</reference>
<feature type="coiled-coil region" evidence="39">
    <location>
        <begin position="5049"/>
        <end position="5080"/>
    </location>
</feature>
<evidence type="ECO:0000259" key="42">
    <source>
        <dbReference type="PROSITE" id="PS50021"/>
    </source>
</evidence>
<comment type="subcellular location">
    <subcellularLocation>
        <location evidence="1">Cell membrane</location>
        <topology evidence="1">Lipid-anchor</topology>
    </subcellularLocation>
    <subcellularLocation>
        <location evidence="5">Cell projection</location>
        <location evidence="5">Axon</location>
    </subcellularLocation>
    <subcellularLocation>
        <location evidence="7">Cytoplasm</location>
        <location evidence="7">Cell cortex</location>
    </subcellularLocation>
    <subcellularLocation>
        <location evidence="6">Cytoplasm</location>
        <location evidence="6">Cytoskeleton</location>
        <location evidence="6">Stress fiber</location>
    </subcellularLocation>
    <subcellularLocation>
        <location evidence="33">Cytoplasm</location>
        <location evidence="33">Myofibril</location>
        <location evidence="33">Sarcomere</location>
        <location evidence="33">H zone</location>
    </subcellularLocation>
    <subcellularLocation>
        <location evidence="2">Cytoplasm</location>
        <location evidence="2">Myofibril</location>
        <location evidence="2">Sarcomere</location>
        <location evidence="2">Z line</location>
    </subcellularLocation>
    <subcellularLocation>
        <location evidence="4">Endoplasmic reticulum membrane</location>
        <topology evidence="4">Single-pass membrane protein</topology>
    </subcellularLocation>
    <subcellularLocation>
        <location evidence="3">Nucleus envelope</location>
    </subcellularLocation>
</comment>
<keyword evidence="25" id="KW-0009">Actin-binding</keyword>
<feature type="domain" description="GAR" evidence="44">
    <location>
        <begin position="5873"/>
        <end position="5951"/>
    </location>
</feature>
<keyword evidence="26" id="KW-0206">Cytoskeleton</keyword>
<feature type="compositionally biased region" description="Low complexity" evidence="40">
    <location>
        <begin position="6124"/>
        <end position="6135"/>
    </location>
</feature>
<evidence type="ECO:0000259" key="44">
    <source>
        <dbReference type="PROSITE" id="PS51460"/>
    </source>
</evidence>
<keyword evidence="12" id="KW-0597">Phosphoprotein</keyword>
<dbReference type="Gene3D" id="1.10.238.10">
    <property type="entry name" value="EF-hand"/>
    <property type="match status" value="1"/>
</dbReference>
<dbReference type="GO" id="GO:0031673">
    <property type="term" value="C:H zone"/>
    <property type="evidence" value="ECO:0007669"/>
    <property type="project" value="UniProtKB-SubCell"/>
</dbReference>
<evidence type="ECO:0000256" key="16">
    <source>
        <dbReference type="ARBA" id="ARBA00022737"/>
    </source>
</evidence>
<feature type="compositionally biased region" description="Low complexity" evidence="40">
    <location>
        <begin position="6062"/>
        <end position="6075"/>
    </location>
</feature>
<proteinExistence type="predicted"/>
<feature type="domain" description="Calponin-homology (CH)" evidence="42">
    <location>
        <begin position="345"/>
        <end position="449"/>
    </location>
</feature>
<feature type="compositionally biased region" description="Polar residues" evidence="40">
    <location>
        <begin position="5962"/>
        <end position="5972"/>
    </location>
</feature>
<evidence type="ECO:0000256" key="19">
    <source>
        <dbReference type="ARBA" id="ARBA00022837"/>
    </source>
</evidence>
<evidence type="ECO:0000256" key="12">
    <source>
        <dbReference type="ARBA" id="ARBA00022553"/>
    </source>
</evidence>
<reference evidence="45" key="1">
    <citation type="submission" date="2025-08" db="UniProtKB">
        <authorList>
            <consortium name="Ensembl"/>
        </authorList>
    </citation>
    <scope>IDENTIFICATION</scope>
</reference>
<evidence type="ECO:0000256" key="28">
    <source>
        <dbReference type="ARBA" id="ARBA00023273"/>
    </source>
</evidence>
<dbReference type="Gene3D" id="1.20.58.60">
    <property type="match status" value="29"/>
</dbReference>
<evidence type="ECO:0000256" key="4">
    <source>
        <dbReference type="ARBA" id="ARBA00004389"/>
    </source>
</evidence>
<dbReference type="Gene3D" id="3.90.1290.10">
    <property type="entry name" value="Plakin repeat"/>
    <property type="match status" value="2"/>
</dbReference>
<evidence type="ECO:0000256" key="17">
    <source>
        <dbReference type="ARBA" id="ARBA00022754"/>
    </source>
</evidence>
<dbReference type="SMART" id="SM00033">
    <property type="entry name" value="CH"/>
    <property type="match status" value="2"/>
</dbReference>
<dbReference type="Pfam" id="PF21019">
    <property type="entry name" value="Spectrin_3"/>
    <property type="match status" value="1"/>
</dbReference>
<keyword evidence="8 38" id="KW-0728">SH3 domain</keyword>
<dbReference type="PROSITE" id="PS50021">
    <property type="entry name" value="CH"/>
    <property type="match status" value="2"/>
</dbReference>
<feature type="compositionally biased region" description="Low complexity" evidence="40">
    <location>
        <begin position="6009"/>
        <end position="6021"/>
    </location>
</feature>
<dbReference type="GO" id="GO:0030424">
    <property type="term" value="C:axon"/>
    <property type="evidence" value="ECO:0007669"/>
    <property type="project" value="UniProtKB-SubCell"/>
</dbReference>
<dbReference type="GO" id="GO:0005789">
    <property type="term" value="C:endoplasmic reticulum membrane"/>
    <property type="evidence" value="ECO:0007669"/>
    <property type="project" value="UniProtKB-SubCell"/>
</dbReference>
<feature type="coiled-coil region" evidence="39">
    <location>
        <begin position="2308"/>
        <end position="2450"/>
    </location>
</feature>
<evidence type="ECO:0000256" key="23">
    <source>
        <dbReference type="ARBA" id="ARBA00023139"/>
    </source>
</evidence>
<feature type="coiled-coil region" evidence="39">
    <location>
        <begin position="3165"/>
        <end position="3192"/>
    </location>
</feature>
<dbReference type="Pfam" id="PF02187">
    <property type="entry name" value="GAS2"/>
    <property type="match status" value="1"/>
</dbReference>
<dbReference type="Pfam" id="PF21097">
    <property type="entry name" value="SR_plectin_7"/>
    <property type="match status" value="1"/>
</dbReference>
<feature type="domain" description="SH3" evidence="41">
    <location>
        <begin position="1073"/>
        <end position="1130"/>
    </location>
</feature>
<dbReference type="FunFam" id="1.20.58.60:FF:000093">
    <property type="entry name" value="dystonin isoform X1"/>
    <property type="match status" value="1"/>
</dbReference>
<dbReference type="InterPro" id="IPR011992">
    <property type="entry name" value="EF-hand-dom_pair"/>
</dbReference>
<evidence type="ECO:0000256" key="7">
    <source>
        <dbReference type="ARBA" id="ARBA00004544"/>
    </source>
</evidence>
<dbReference type="InterPro" id="IPR001452">
    <property type="entry name" value="SH3_domain"/>
</dbReference>
<evidence type="ECO:0000256" key="39">
    <source>
        <dbReference type="SAM" id="Coils"/>
    </source>
</evidence>
<evidence type="ECO:0000256" key="1">
    <source>
        <dbReference type="ARBA" id="ARBA00004193"/>
    </source>
</evidence>
<keyword evidence="20" id="KW-0832">Ubl conjugation</keyword>
<feature type="region of interest" description="Disordered" evidence="40">
    <location>
        <begin position="5956"/>
        <end position="5976"/>
    </location>
</feature>
<dbReference type="InterPro" id="IPR049538">
    <property type="entry name" value="PCN-like_spectrin-like_rpt"/>
</dbReference>
<feature type="domain" description="EF-hand" evidence="43">
    <location>
        <begin position="5833"/>
        <end position="5868"/>
    </location>
</feature>
<dbReference type="Proteomes" id="UP000694427">
    <property type="component" value="Unplaced"/>
</dbReference>
<comment type="function">
    <text evidence="31">Plays a structural role in the assembly of hemidesmosomes of epithelial cells; anchors keratin-containing intermediate filaments to the inner plaque of hemidesmosomes. Required for the regulation of keratinocyte polarity and motility; mediates integrin ITGB4 regulation of RAC1 activity.</text>
</comment>
<keyword evidence="19" id="KW-0106">Calcium</keyword>
<evidence type="ECO:0000256" key="14">
    <source>
        <dbReference type="ARBA" id="ARBA00022701"/>
    </source>
</evidence>
<feature type="compositionally biased region" description="Polar residues" evidence="40">
    <location>
        <begin position="6150"/>
        <end position="6175"/>
    </location>
</feature>
<dbReference type="SUPFAM" id="SSF75399">
    <property type="entry name" value="Plakin repeat"/>
    <property type="match status" value="2"/>
</dbReference>
<evidence type="ECO:0000256" key="29">
    <source>
        <dbReference type="ARBA" id="ARBA00023288"/>
    </source>
</evidence>
<keyword evidence="29" id="KW-0449">Lipoprotein</keyword>
<evidence type="ECO:0000256" key="18">
    <source>
        <dbReference type="ARBA" id="ARBA00022824"/>
    </source>
</evidence>
<accession>A0A8C1Q8E1</accession>
<keyword evidence="9" id="KW-1003">Cell membrane</keyword>
<dbReference type="InterPro" id="IPR035915">
    <property type="entry name" value="Plakin_repeat_sf"/>
</dbReference>
<feature type="domain" description="Calponin-homology (CH)" evidence="42">
    <location>
        <begin position="192"/>
        <end position="332"/>
    </location>
</feature>
<evidence type="ECO:0000256" key="2">
    <source>
        <dbReference type="ARBA" id="ARBA00004216"/>
    </source>
</evidence>
<dbReference type="GO" id="GO:0005509">
    <property type="term" value="F:calcium ion binding"/>
    <property type="evidence" value="ECO:0007669"/>
    <property type="project" value="InterPro"/>
</dbReference>
<dbReference type="SUPFAM" id="SSF143575">
    <property type="entry name" value="GAS2 domain-like"/>
    <property type="match status" value="1"/>
</dbReference>
<evidence type="ECO:0000313" key="46">
    <source>
        <dbReference type="Proteomes" id="UP000694427"/>
    </source>
</evidence>
<dbReference type="InterPro" id="IPR036872">
    <property type="entry name" value="CH_dom_sf"/>
</dbReference>
<dbReference type="InterPro" id="IPR002048">
    <property type="entry name" value="EF_hand_dom"/>
</dbReference>
<dbReference type="FunFam" id="1.20.58.60:FF:000010">
    <property type="entry name" value="plectin isoform X2"/>
    <property type="match status" value="1"/>
</dbReference>
<dbReference type="FunFam" id="1.20.58.60:FF:000016">
    <property type="entry name" value="Microtubule-actin cross-linking factor 1"/>
    <property type="match status" value="1"/>
</dbReference>
<evidence type="ECO:0000256" key="24">
    <source>
        <dbReference type="ARBA" id="ARBA00023179"/>
    </source>
</evidence>
<keyword evidence="39" id="KW-0175">Coiled coil</keyword>
<feature type="coiled-coil region" evidence="39">
    <location>
        <begin position="3648"/>
        <end position="3696"/>
    </location>
</feature>
<comment type="function">
    <text evidence="32">Required for bundling actin filaments around the nucleus.</text>
</comment>
<dbReference type="Pfam" id="PF13499">
    <property type="entry name" value="EF-hand_7"/>
    <property type="match status" value="1"/>
</dbReference>
<dbReference type="Ensembl" id="ENSCCRT00010023575.1">
    <property type="protein sequence ID" value="ENSCCRP00010021556.1"/>
    <property type="gene ID" value="ENSCCRG00010008261.1"/>
</dbReference>
<dbReference type="PROSITE" id="PS51460">
    <property type="entry name" value="GAR"/>
    <property type="match status" value="1"/>
</dbReference>
<dbReference type="SUPFAM" id="SSF47473">
    <property type="entry name" value="EF-hand"/>
    <property type="match status" value="1"/>
</dbReference>
<evidence type="ECO:0000256" key="30">
    <source>
        <dbReference type="ARBA" id="ARBA00054620"/>
    </source>
</evidence>
<keyword evidence="17" id="KW-0403">Intermediate filament</keyword>
<dbReference type="SUPFAM" id="SSF47576">
    <property type="entry name" value="Calponin-homology domain, CH-domain"/>
    <property type="match status" value="1"/>
</dbReference>
<keyword evidence="46" id="KW-1185">Reference proteome</keyword>
<evidence type="ECO:0000256" key="33">
    <source>
        <dbReference type="ARBA" id="ARBA00060430"/>
    </source>
</evidence>
<dbReference type="FunFam" id="3.30.920.20:FF:000002">
    <property type="entry name" value="dystonin isoform X1"/>
    <property type="match status" value="1"/>
</dbReference>
<evidence type="ECO:0000256" key="25">
    <source>
        <dbReference type="ARBA" id="ARBA00023203"/>
    </source>
</evidence>
<organism evidence="45 46">
    <name type="scientific">Cyprinus carpio</name>
    <name type="common">Common carp</name>
    <dbReference type="NCBI Taxonomy" id="7962"/>
    <lineage>
        <taxon>Eukaryota</taxon>
        <taxon>Metazoa</taxon>
        <taxon>Chordata</taxon>
        <taxon>Craniata</taxon>
        <taxon>Vertebrata</taxon>
        <taxon>Euteleostomi</taxon>
        <taxon>Actinopterygii</taxon>
        <taxon>Neopterygii</taxon>
        <taxon>Teleostei</taxon>
        <taxon>Ostariophysi</taxon>
        <taxon>Cypriniformes</taxon>
        <taxon>Cyprinidae</taxon>
        <taxon>Cyprininae</taxon>
        <taxon>Cyprinus</taxon>
    </lineage>
</organism>
<dbReference type="GO" id="GO:0008017">
    <property type="term" value="F:microtubule binding"/>
    <property type="evidence" value="ECO:0007669"/>
    <property type="project" value="InterPro"/>
</dbReference>
<keyword evidence="18" id="KW-0256">Endoplasmic reticulum</keyword>
<dbReference type="GO" id="GO:0005925">
    <property type="term" value="C:focal adhesion"/>
    <property type="evidence" value="ECO:0007669"/>
    <property type="project" value="TreeGrafter"/>
</dbReference>
<dbReference type="FunFam" id="1.20.58.60:FF:000027">
    <property type="entry name" value="Microtubule-actin cross-linking factor 1"/>
    <property type="match status" value="1"/>
</dbReference>
<dbReference type="GO" id="GO:0005635">
    <property type="term" value="C:nuclear envelope"/>
    <property type="evidence" value="ECO:0007669"/>
    <property type="project" value="UniProtKB-SubCell"/>
</dbReference>
<dbReference type="PROSITE" id="PS00018">
    <property type="entry name" value="EF_HAND_1"/>
    <property type="match status" value="2"/>
</dbReference>
<dbReference type="GO" id="GO:0005874">
    <property type="term" value="C:microtubule"/>
    <property type="evidence" value="ECO:0007669"/>
    <property type="project" value="UniProtKB-KW"/>
</dbReference>
<keyword evidence="21" id="KW-0130">Cell adhesion</keyword>
<dbReference type="Gene3D" id="1.20.58.1060">
    <property type="match status" value="1"/>
</dbReference>
<dbReference type="InterPro" id="IPR041615">
    <property type="entry name" value="Desmoplakin_SH3"/>
</dbReference>
<evidence type="ECO:0000256" key="35">
    <source>
        <dbReference type="ARBA" id="ARBA00075126"/>
    </source>
</evidence>
<feature type="region of interest" description="Disordered" evidence="40">
    <location>
        <begin position="6112"/>
        <end position="6203"/>
    </location>
</feature>
<dbReference type="InterPro" id="IPR001715">
    <property type="entry name" value="CH_dom"/>
</dbReference>
<dbReference type="Pfam" id="PF00435">
    <property type="entry name" value="Spectrin"/>
    <property type="match status" value="16"/>
</dbReference>
<dbReference type="FunFam" id="1.20.58.60:FF:000052">
    <property type="entry name" value="dystonin isoform X2"/>
    <property type="match status" value="1"/>
</dbReference>
<dbReference type="FunFam" id="1.20.58.60:FF:000001">
    <property type="entry name" value="Microtubule-actin cross-linking factor 1"/>
    <property type="match status" value="3"/>
</dbReference>
<dbReference type="FunFam" id="1.20.58.60:FF:000009">
    <property type="entry name" value="dystonin isoform X1"/>
    <property type="match status" value="1"/>
</dbReference>
<keyword evidence="22" id="KW-0472">Membrane</keyword>
<keyword evidence="14" id="KW-0493">Microtubule</keyword>
<dbReference type="SMART" id="SM00250">
    <property type="entry name" value="PLEC"/>
    <property type="match status" value="8"/>
</dbReference>
<dbReference type="Pfam" id="PF00681">
    <property type="entry name" value="Plectin"/>
    <property type="match status" value="3"/>
</dbReference>
<feature type="region of interest" description="Disordered" evidence="40">
    <location>
        <begin position="2497"/>
        <end position="2516"/>
    </location>
</feature>
<dbReference type="CDD" id="cd00051">
    <property type="entry name" value="EFh"/>
    <property type="match status" value="1"/>
</dbReference>
<keyword evidence="24" id="KW-0514">Muscle protein</keyword>
<evidence type="ECO:0000256" key="13">
    <source>
        <dbReference type="ARBA" id="ARBA00022692"/>
    </source>
</evidence>
<dbReference type="SUPFAM" id="SSF46966">
    <property type="entry name" value="Spectrin repeat"/>
    <property type="match status" value="26"/>
</dbReference>
<feature type="coiled-coil region" evidence="39">
    <location>
        <begin position="1447"/>
        <end position="1474"/>
    </location>
</feature>
<dbReference type="PANTHER" id="PTHR23169:SF24">
    <property type="entry name" value="DYSTONIN"/>
    <property type="match status" value="1"/>
</dbReference>
<dbReference type="GO" id="GO:0000226">
    <property type="term" value="P:microtubule cytoskeleton organization"/>
    <property type="evidence" value="ECO:0007669"/>
    <property type="project" value="UniProtKB-ARBA"/>
</dbReference>
<dbReference type="InterPro" id="IPR003108">
    <property type="entry name" value="GAR_dom"/>
</dbReference>
<keyword evidence="16" id="KW-0677">Repeat</keyword>
<feature type="compositionally biased region" description="Polar residues" evidence="40">
    <location>
        <begin position="108"/>
        <end position="134"/>
    </location>
</feature>
<dbReference type="GO" id="GO:0042060">
    <property type="term" value="P:wound healing"/>
    <property type="evidence" value="ECO:0007669"/>
    <property type="project" value="TreeGrafter"/>
</dbReference>
<feature type="coiled-coil region" evidence="39">
    <location>
        <begin position="1668"/>
        <end position="1709"/>
    </location>
</feature>
<evidence type="ECO:0000256" key="6">
    <source>
        <dbReference type="ARBA" id="ARBA00004529"/>
    </source>
</evidence>
<dbReference type="FunFam" id="1.20.58.60:FF:000025">
    <property type="entry name" value="microtubule-actin cross-linking factor 1"/>
    <property type="match status" value="1"/>
</dbReference>
<feature type="coiled-coil region" evidence="39">
    <location>
        <begin position="5558"/>
        <end position="5585"/>
    </location>
</feature>
<evidence type="ECO:0000259" key="41">
    <source>
        <dbReference type="PROSITE" id="PS50002"/>
    </source>
</evidence>
<dbReference type="GO" id="GO:0005198">
    <property type="term" value="F:structural molecule activity"/>
    <property type="evidence" value="ECO:0007669"/>
    <property type="project" value="TreeGrafter"/>
</dbReference>
<evidence type="ECO:0000256" key="36">
    <source>
        <dbReference type="ARBA" id="ARBA00077378"/>
    </source>
</evidence>
<dbReference type="PROSITE" id="PS50002">
    <property type="entry name" value="SH3"/>
    <property type="match status" value="1"/>
</dbReference>
<evidence type="ECO:0000256" key="15">
    <source>
        <dbReference type="ARBA" id="ARBA00022723"/>
    </source>
</evidence>
<keyword evidence="11" id="KW-1017">Isopeptide bond</keyword>
<evidence type="ECO:0000256" key="32">
    <source>
        <dbReference type="ARBA" id="ARBA00057123"/>
    </source>
</evidence>
<name>A0A8C1Q8E1_CYPCA</name>
<dbReference type="GO" id="GO:0045104">
    <property type="term" value="P:intermediate filament cytoskeleton organization"/>
    <property type="evidence" value="ECO:0007669"/>
    <property type="project" value="InterPro"/>
</dbReference>
<evidence type="ECO:0000256" key="8">
    <source>
        <dbReference type="ARBA" id="ARBA00022443"/>
    </source>
</evidence>
<feature type="compositionally biased region" description="Polar residues" evidence="40">
    <location>
        <begin position="2507"/>
        <end position="2516"/>
    </location>
</feature>
<dbReference type="GO" id="GO:0030018">
    <property type="term" value="C:Z disc"/>
    <property type="evidence" value="ECO:0007669"/>
    <property type="project" value="UniProtKB-SubCell"/>
</dbReference>
<dbReference type="GO" id="GO:0030056">
    <property type="term" value="C:hemidesmosome"/>
    <property type="evidence" value="ECO:0007669"/>
    <property type="project" value="UniProtKB-ARBA"/>
</dbReference>
<dbReference type="PROSITE" id="PS50222">
    <property type="entry name" value="EF_HAND_2"/>
    <property type="match status" value="2"/>
</dbReference>
<keyword evidence="10" id="KW-0963">Cytoplasm</keyword>
<comment type="function">
    <text evidence="30">Cytoskeletal linker protein. Acts as an integrator of intermediate filaments, actin and microtubule cytoskeleton networks. Required for anchoring either intermediate filaments to the actin cytoskeleton in neural and muscle cells or keratin-containing intermediate filaments to hemidesmosomes in epithelial cells. The proteins may self-aggregate to form filaments or a two-dimensional mesh. Regulates the organization and stability of the microtubule network of sensory neurons to allow axonal transport. Mediates docking of the dynein/dynactin motor complex to vesicle cargos for retrograde axonal transport through its interaction with TMEM108 and DCTN1.</text>
</comment>
<dbReference type="InterPro" id="IPR018247">
    <property type="entry name" value="EF_Hand_1_Ca_BS"/>
</dbReference>
<dbReference type="Pfam" id="PF21020">
    <property type="entry name" value="Spectrin_4"/>
    <property type="match status" value="1"/>
</dbReference>
<dbReference type="InterPro" id="IPR018159">
    <property type="entry name" value="Spectrin/alpha-actinin"/>
</dbReference>
<dbReference type="Gene3D" id="1.10.418.10">
    <property type="entry name" value="Calponin-like domain"/>
    <property type="match status" value="2"/>
</dbReference>
<dbReference type="InterPro" id="IPR036534">
    <property type="entry name" value="GAR_dom_sf"/>
</dbReference>
<dbReference type="GO" id="GO:0001725">
    <property type="term" value="C:stress fiber"/>
    <property type="evidence" value="ECO:0007669"/>
    <property type="project" value="UniProtKB-SubCell"/>
</dbReference>
<dbReference type="GO" id="GO:0003779">
    <property type="term" value="F:actin binding"/>
    <property type="evidence" value="ECO:0007669"/>
    <property type="project" value="UniProtKB-KW"/>
</dbReference>
<evidence type="ECO:0000256" key="27">
    <source>
        <dbReference type="ARBA" id="ARBA00023242"/>
    </source>
</evidence>
<feature type="coiled-coil region" evidence="39">
    <location>
        <begin position="3383"/>
        <end position="3413"/>
    </location>
</feature>
<feature type="region of interest" description="Disordered" evidence="40">
    <location>
        <begin position="260"/>
        <end position="280"/>
    </location>
</feature>
<dbReference type="PANTHER" id="PTHR23169">
    <property type="entry name" value="ENVOPLAKIN"/>
    <property type="match status" value="1"/>
</dbReference>
<dbReference type="GO" id="GO:0005886">
    <property type="term" value="C:plasma membrane"/>
    <property type="evidence" value="ECO:0007669"/>
    <property type="project" value="UniProtKB-SubCell"/>
</dbReference>
<dbReference type="InterPro" id="IPR002017">
    <property type="entry name" value="Spectrin_repeat"/>
</dbReference>